<dbReference type="Proteomes" id="UP001152747">
    <property type="component" value="Unassembled WGS sequence"/>
</dbReference>
<evidence type="ECO:0000256" key="1">
    <source>
        <dbReference type="SAM" id="Coils"/>
    </source>
</evidence>
<dbReference type="EMBL" id="CANHGI010000004">
    <property type="protein sequence ID" value="CAI5447595.1"/>
    <property type="molecule type" value="Genomic_DNA"/>
</dbReference>
<sequence length="573" mass="67935">MESNPKEERNVARMWAIIEGMRNRLPKWSVPKVLHLLRKVDFDEVIETLPINEIRIDVFEDTSKLREVLDLVYKRLELREDVYGKVDQIIDIIRILENSPEVNNQLTIEQKLETEAPRPYTTINGVAYLSKNDFLLSVNYFFRLSKFSYLATIFLKKWMVFEIGNRMASLHGCYEYVPNTALKVMAEDFFMPLTTLPFIRPLKIDHFVQLRDNLPFHEYDFFENVFMKKVLEMNAKTPIETHQHVFIASYVQIVATIQRSRNVLWTFRSFFAPSREIVPEFEGPLVRIIENDLVFAKELDQAFRITMSKKYPNRQYIDNLFEIETEEERQLGIILAVPFERFVHFAKLHELDISKDFDIVTVGISKHCCAENRGNYDVGIPFISPYGTLCKTKYSAYRQIVNFLTNNMRILVGEYNHINEVVEWLSQYEKLFKNRTYRFFIEEWKIDEILRLARTELSCYSKQLPLFHIPSEAEKNRLLLEIQQFGGKVRCQNHPKKNAKNLTPKQKMERKMEEFENLEKRRKLHAQEMFEVEKRITGKKTDEDLKNVFNFMLNLSGVPENFEESGQFPSTSK</sequence>
<proteinExistence type="predicted"/>
<keyword evidence="1" id="KW-0175">Coiled coil</keyword>
<accession>A0A9P1N4F9</accession>
<name>A0A9P1N4F9_9PELO</name>
<keyword evidence="3" id="KW-1185">Reference proteome</keyword>
<organism evidence="2 3">
    <name type="scientific">Caenorhabditis angaria</name>
    <dbReference type="NCBI Taxonomy" id="860376"/>
    <lineage>
        <taxon>Eukaryota</taxon>
        <taxon>Metazoa</taxon>
        <taxon>Ecdysozoa</taxon>
        <taxon>Nematoda</taxon>
        <taxon>Chromadorea</taxon>
        <taxon>Rhabditida</taxon>
        <taxon>Rhabditina</taxon>
        <taxon>Rhabditomorpha</taxon>
        <taxon>Rhabditoidea</taxon>
        <taxon>Rhabditidae</taxon>
        <taxon>Peloderinae</taxon>
        <taxon>Caenorhabditis</taxon>
    </lineage>
</organism>
<evidence type="ECO:0000313" key="2">
    <source>
        <dbReference type="EMBL" id="CAI5447595.1"/>
    </source>
</evidence>
<comment type="caution">
    <text evidence="2">The sequence shown here is derived from an EMBL/GenBank/DDBJ whole genome shotgun (WGS) entry which is preliminary data.</text>
</comment>
<protein>
    <submittedName>
        <fullName evidence="2">Uncharacterized protein</fullName>
    </submittedName>
</protein>
<dbReference type="AlphaFoldDB" id="A0A9P1N4F9"/>
<evidence type="ECO:0000313" key="3">
    <source>
        <dbReference type="Proteomes" id="UP001152747"/>
    </source>
</evidence>
<reference evidence="2" key="1">
    <citation type="submission" date="2022-11" db="EMBL/GenBank/DDBJ databases">
        <authorList>
            <person name="Kikuchi T."/>
        </authorList>
    </citation>
    <scope>NUCLEOTIDE SEQUENCE</scope>
    <source>
        <strain evidence="2">PS1010</strain>
    </source>
</reference>
<gene>
    <name evidence="2" type="ORF">CAMP_LOCUS10232</name>
</gene>
<feature type="coiled-coil region" evidence="1">
    <location>
        <begin position="508"/>
        <end position="535"/>
    </location>
</feature>